<dbReference type="AlphaFoldDB" id="A0A6G1HE31"/>
<dbReference type="Proteomes" id="UP000800041">
    <property type="component" value="Unassembled WGS sequence"/>
</dbReference>
<sequence>PKPPQKKPPLTHFLCLPLVTSTSRPQLERSLKQFRDDVTKIPEPQEASVEPIPEGATRPLGTLHLTLGVMSLTEQGRVEEAVELLKGLDLRGMLNEALRSAVAADKRESNGKAEGGERKDASLTISLSSLSPMHSPKSTSILYALPTDPTKRLYPFASTLQSAFTSAGFLLADDRPLKLHATVVNTIYAAGGRRRDGNGGKRKKFFKIDARDVLERYRGFAWAEDVRIERVAICKMGAKK</sequence>
<feature type="non-terminal residue" evidence="3">
    <location>
        <position position="240"/>
    </location>
</feature>
<feature type="non-terminal residue" evidence="3">
    <location>
        <position position="1"/>
    </location>
</feature>
<keyword evidence="4" id="KW-1185">Reference proteome</keyword>
<gene>
    <name evidence="3" type="ORF">K402DRAFT_304186</name>
</gene>
<reference evidence="3" key="1">
    <citation type="journal article" date="2020" name="Stud. Mycol.">
        <title>101 Dothideomycetes genomes: a test case for predicting lifestyles and emergence of pathogens.</title>
        <authorList>
            <person name="Haridas S."/>
            <person name="Albert R."/>
            <person name="Binder M."/>
            <person name="Bloem J."/>
            <person name="Labutti K."/>
            <person name="Salamov A."/>
            <person name="Andreopoulos B."/>
            <person name="Baker S."/>
            <person name="Barry K."/>
            <person name="Bills G."/>
            <person name="Bluhm B."/>
            <person name="Cannon C."/>
            <person name="Castanera R."/>
            <person name="Culley D."/>
            <person name="Daum C."/>
            <person name="Ezra D."/>
            <person name="Gonzalez J."/>
            <person name="Henrissat B."/>
            <person name="Kuo A."/>
            <person name="Liang C."/>
            <person name="Lipzen A."/>
            <person name="Lutzoni F."/>
            <person name="Magnuson J."/>
            <person name="Mondo S."/>
            <person name="Nolan M."/>
            <person name="Ohm R."/>
            <person name="Pangilinan J."/>
            <person name="Park H.-J."/>
            <person name="Ramirez L."/>
            <person name="Alfaro M."/>
            <person name="Sun H."/>
            <person name="Tritt A."/>
            <person name="Yoshinaga Y."/>
            <person name="Zwiers L.-H."/>
            <person name="Turgeon B."/>
            <person name="Goodwin S."/>
            <person name="Spatafora J."/>
            <person name="Crous P."/>
            <person name="Grigoriev I."/>
        </authorList>
    </citation>
    <scope>NUCLEOTIDE SEQUENCE</scope>
    <source>
        <strain evidence="3">CBS 113979</strain>
    </source>
</reference>
<accession>A0A6G1HE31</accession>
<dbReference type="OrthoDB" id="277832at2759"/>
<dbReference type="GO" id="GO:0005634">
    <property type="term" value="C:nucleus"/>
    <property type="evidence" value="ECO:0007669"/>
    <property type="project" value="TreeGrafter"/>
</dbReference>
<dbReference type="EMBL" id="ML977139">
    <property type="protein sequence ID" value="KAF1991496.1"/>
    <property type="molecule type" value="Genomic_DNA"/>
</dbReference>
<name>A0A6G1HE31_9PEZI</name>
<proteinExistence type="predicted"/>
<dbReference type="GO" id="GO:0006355">
    <property type="term" value="P:regulation of DNA-templated transcription"/>
    <property type="evidence" value="ECO:0007669"/>
    <property type="project" value="TreeGrafter"/>
</dbReference>
<feature type="domain" description="A-kinase anchor protein 7-like phosphoesterase" evidence="2">
    <location>
        <begin position="11"/>
        <end position="239"/>
    </location>
</feature>
<dbReference type="InterPro" id="IPR019510">
    <property type="entry name" value="AKAP7-like_phosphoesterase"/>
</dbReference>
<protein>
    <recommendedName>
        <fullName evidence="2">A-kinase anchor protein 7-like phosphoesterase domain-containing protein</fullName>
    </recommendedName>
</protein>
<feature type="region of interest" description="Disordered" evidence="1">
    <location>
        <begin position="35"/>
        <end position="57"/>
    </location>
</feature>
<evidence type="ECO:0000313" key="4">
    <source>
        <dbReference type="Proteomes" id="UP000800041"/>
    </source>
</evidence>
<dbReference type="PANTHER" id="PTHR13360:SF1">
    <property type="entry name" value="ACTIVATING SIGNAL COINTEGRATOR 1 COMPLEX SUBUNIT 1"/>
    <property type="match status" value="1"/>
</dbReference>
<dbReference type="GO" id="GO:0006307">
    <property type="term" value="P:DNA alkylation repair"/>
    <property type="evidence" value="ECO:0007669"/>
    <property type="project" value="InterPro"/>
</dbReference>
<dbReference type="InterPro" id="IPR009210">
    <property type="entry name" value="ASCC1"/>
</dbReference>
<evidence type="ECO:0000313" key="3">
    <source>
        <dbReference type="EMBL" id="KAF1991496.1"/>
    </source>
</evidence>
<dbReference type="PANTHER" id="PTHR13360">
    <property type="entry name" value="ACTIVATING SIGNAL COINTEGRATOR 1 COMPLEX SUBUNIT 1"/>
    <property type="match status" value="1"/>
</dbReference>
<evidence type="ECO:0000259" key="2">
    <source>
        <dbReference type="Pfam" id="PF10469"/>
    </source>
</evidence>
<organism evidence="3 4">
    <name type="scientific">Aulographum hederae CBS 113979</name>
    <dbReference type="NCBI Taxonomy" id="1176131"/>
    <lineage>
        <taxon>Eukaryota</taxon>
        <taxon>Fungi</taxon>
        <taxon>Dikarya</taxon>
        <taxon>Ascomycota</taxon>
        <taxon>Pezizomycotina</taxon>
        <taxon>Dothideomycetes</taxon>
        <taxon>Pleosporomycetidae</taxon>
        <taxon>Aulographales</taxon>
        <taxon>Aulographaceae</taxon>
    </lineage>
</organism>
<evidence type="ECO:0000256" key="1">
    <source>
        <dbReference type="SAM" id="MobiDB-lite"/>
    </source>
</evidence>
<dbReference type="Pfam" id="PF10469">
    <property type="entry name" value="AKAP7_NLS"/>
    <property type="match status" value="1"/>
</dbReference>
<dbReference type="Gene3D" id="3.90.1140.10">
    <property type="entry name" value="Cyclic phosphodiesterase"/>
    <property type="match status" value="1"/>
</dbReference>